<gene>
    <name evidence="2" type="ORF">ACFFUR_16470</name>
</gene>
<keyword evidence="1" id="KW-0472">Membrane</keyword>
<accession>A0ABV5JA92</accession>
<protein>
    <submittedName>
        <fullName evidence="2">Uncharacterized protein</fullName>
    </submittedName>
</protein>
<reference evidence="2 3" key="1">
    <citation type="submission" date="2024-09" db="EMBL/GenBank/DDBJ databases">
        <authorList>
            <person name="Sun Q."/>
            <person name="Mori K."/>
        </authorList>
    </citation>
    <scope>NUCLEOTIDE SEQUENCE [LARGE SCALE GENOMIC DNA]</scope>
    <source>
        <strain evidence="2 3">CECT 7682</strain>
    </source>
</reference>
<dbReference type="EMBL" id="JBHMEW010000068">
    <property type="protein sequence ID" value="MFB9213412.1"/>
    <property type="molecule type" value="Genomic_DNA"/>
</dbReference>
<keyword evidence="1" id="KW-1133">Transmembrane helix</keyword>
<comment type="caution">
    <text evidence="2">The sequence shown here is derived from an EMBL/GenBank/DDBJ whole genome shotgun (WGS) entry which is preliminary data.</text>
</comment>
<evidence type="ECO:0000313" key="3">
    <source>
        <dbReference type="Proteomes" id="UP001589654"/>
    </source>
</evidence>
<keyword evidence="3" id="KW-1185">Reference proteome</keyword>
<organism evidence="2 3">
    <name type="scientific">Echinicola jeungdonensis</name>
    <dbReference type="NCBI Taxonomy" id="709343"/>
    <lineage>
        <taxon>Bacteria</taxon>
        <taxon>Pseudomonadati</taxon>
        <taxon>Bacteroidota</taxon>
        <taxon>Cytophagia</taxon>
        <taxon>Cytophagales</taxon>
        <taxon>Cyclobacteriaceae</taxon>
        <taxon>Echinicola</taxon>
    </lineage>
</organism>
<feature type="transmembrane region" description="Helical" evidence="1">
    <location>
        <begin position="20"/>
        <end position="41"/>
    </location>
</feature>
<name>A0ABV5JA92_9BACT</name>
<keyword evidence="1" id="KW-0812">Transmembrane</keyword>
<feature type="transmembrane region" description="Helical" evidence="1">
    <location>
        <begin position="47"/>
        <end position="66"/>
    </location>
</feature>
<proteinExistence type="predicted"/>
<evidence type="ECO:0000313" key="2">
    <source>
        <dbReference type="EMBL" id="MFB9213412.1"/>
    </source>
</evidence>
<evidence type="ECO:0000256" key="1">
    <source>
        <dbReference type="SAM" id="Phobius"/>
    </source>
</evidence>
<dbReference type="Proteomes" id="UP001589654">
    <property type="component" value="Unassembled WGS sequence"/>
</dbReference>
<sequence>MKNKEERSTILAEISNWLKLLGLVVLVAEGVIILAMNLTPAEHPISTWYPVFMLLFLIIIVVGIFMDRFHKRNVESSNLKLELGSRELSIQTGKKLEKQRQDVNQADFIDNKLGFALTRPQMKYWKPPEYLNHKDYLIKTGLIQEEHWQNIVAAAQVMPFGKMLTESETVLFQYGESIKINFTENSTTELIDKHLERLSNFYVSHGEKPLSEEEAKKLREDLFYGQLDLSKMVFSNSFVVQVLDKNLALKSPIEPNLPNLFAAIQRTIFEPLDQLISNKASILWGSTNKIKHIKIEEEEQDITIYRMNRMLENEGNFYQLQIQWSPESKAAISIWEELKKMFETFKLIH</sequence>
<dbReference type="RefSeq" id="WP_290249057.1">
    <property type="nucleotide sequence ID" value="NZ_JAUFQT010000002.1"/>
</dbReference>